<reference evidence="3" key="1">
    <citation type="submission" date="2016-11" db="EMBL/GenBank/DDBJ databases">
        <authorList>
            <person name="Varghese N."/>
            <person name="Submissions S."/>
        </authorList>
    </citation>
    <scope>NUCLEOTIDE SEQUENCE [LARGE SCALE GENOMIC DNA]</scope>
    <source>
        <strain evidence="3">DSM 27989</strain>
    </source>
</reference>
<feature type="chain" id="PRO_5012184035" evidence="1">
    <location>
        <begin position="19"/>
        <end position="171"/>
    </location>
</feature>
<dbReference type="AlphaFoldDB" id="A0A1M6VS38"/>
<name>A0A1M6VS38_9FLAO</name>
<feature type="signal peptide" evidence="1">
    <location>
        <begin position="1"/>
        <end position="18"/>
    </location>
</feature>
<keyword evidence="1" id="KW-0732">Signal</keyword>
<dbReference type="Proteomes" id="UP000184120">
    <property type="component" value="Unassembled WGS sequence"/>
</dbReference>
<accession>A0A1M6VS38</accession>
<dbReference type="STRING" id="1434701.SAMN05443634_10415"/>
<sequence>MKKIIFIFCVLMYSAVFAQHKVYGAEAFGVTLPQNFERTIGLNDYATLQFESKSPKPNAYGFLIFEHKDELKLAQANLDIIDYTLNSIEPYTAREGFKYIKKPYIAYERGFNYAYTEFETSDEELGHIYFLQTVIETKDYIYQIIQYCGFNEKEIMKNDFVNIVNSFKVDE</sequence>
<organism evidence="2 3">
    <name type="scientific">Chishuiella changwenlii</name>
    <dbReference type="NCBI Taxonomy" id="1434701"/>
    <lineage>
        <taxon>Bacteria</taxon>
        <taxon>Pseudomonadati</taxon>
        <taxon>Bacteroidota</taxon>
        <taxon>Flavobacteriia</taxon>
        <taxon>Flavobacteriales</taxon>
        <taxon>Weeksellaceae</taxon>
        <taxon>Chishuiella</taxon>
    </lineage>
</organism>
<evidence type="ECO:0000313" key="2">
    <source>
        <dbReference type="EMBL" id="SHK84259.1"/>
    </source>
</evidence>
<gene>
    <name evidence="2" type="ORF">SAMN05443634_10415</name>
</gene>
<evidence type="ECO:0000313" key="3">
    <source>
        <dbReference type="Proteomes" id="UP000184120"/>
    </source>
</evidence>
<protein>
    <submittedName>
        <fullName evidence="2">Uncharacterized protein</fullName>
    </submittedName>
</protein>
<dbReference type="EMBL" id="FRBH01000004">
    <property type="protein sequence ID" value="SHK84259.1"/>
    <property type="molecule type" value="Genomic_DNA"/>
</dbReference>
<proteinExistence type="predicted"/>
<dbReference type="RefSeq" id="WP_143147244.1">
    <property type="nucleotide sequence ID" value="NZ_BMFL01000032.1"/>
</dbReference>
<evidence type="ECO:0000256" key="1">
    <source>
        <dbReference type="SAM" id="SignalP"/>
    </source>
</evidence>
<dbReference type="OrthoDB" id="852305at2"/>